<dbReference type="GO" id="GO:0007131">
    <property type="term" value="P:reciprocal meiotic recombination"/>
    <property type="evidence" value="ECO:0007669"/>
    <property type="project" value="InterPro"/>
</dbReference>
<dbReference type="RefSeq" id="XP_019620736.1">
    <property type="nucleotide sequence ID" value="XM_019765177.1"/>
</dbReference>
<dbReference type="AlphaFoldDB" id="A0A6P4YU02"/>
<dbReference type="KEGG" id="bbel:109467234"/>
<dbReference type="PANTHER" id="PTHR14305:SF0">
    <property type="entry name" value="E3 UBIQUITIN-PROTEIN LIGASE CCNB1IP1"/>
    <property type="match status" value="1"/>
</dbReference>
<reference evidence="3" key="1">
    <citation type="submission" date="2025-08" db="UniProtKB">
        <authorList>
            <consortium name="RefSeq"/>
        </authorList>
    </citation>
    <scope>IDENTIFICATION</scope>
    <source>
        <tissue evidence="3">Gonad</tissue>
    </source>
</reference>
<sequence length="285" mass="32732">MDNDLICNYKKCRKRLTTFAWVTSCSHIFCDEDGTREFNKCYTCPACETSLSDKFDIVRIDLQPSEQYKSMVLAGQRPEVIMEICSRAMSFWTYQSHQERTYQEYMCNKAKERSVQLEKYYEQVLSTTQAELSSLKNQISANRKELESTKKRFNEVSEKLMERNRQHQKLQSMYDALRRRTITPSSFDGQLGRAPPAALRGHDSSFDMPIATGQDVLARQSSLSNVLRPAGTPPEKEFVLRPSSTPVQLNLSHQDLSSVHIVQNRFNMELGTPSKRAGGYRRGAD</sequence>
<evidence type="ECO:0000313" key="2">
    <source>
        <dbReference type="Proteomes" id="UP000515135"/>
    </source>
</evidence>
<gene>
    <name evidence="3" type="primary">LOC109467234</name>
</gene>
<dbReference type="GO" id="GO:0000795">
    <property type="term" value="C:synaptonemal complex"/>
    <property type="evidence" value="ECO:0007669"/>
    <property type="project" value="InterPro"/>
</dbReference>
<keyword evidence="2" id="KW-1185">Reference proteome</keyword>
<dbReference type="GO" id="GO:0061630">
    <property type="term" value="F:ubiquitin protein ligase activity"/>
    <property type="evidence" value="ECO:0007669"/>
    <property type="project" value="InterPro"/>
</dbReference>
<dbReference type="Proteomes" id="UP000515135">
    <property type="component" value="Unplaced"/>
</dbReference>
<dbReference type="GeneID" id="109467234"/>
<accession>A0A6P4YU02</accession>
<protein>
    <submittedName>
        <fullName evidence="3">E3 ubiquitin-protein ligase CCNB1IP1-like</fullName>
    </submittedName>
</protein>
<feature type="coiled-coil region" evidence="1">
    <location>
        <begin position="125"/>
        <end position="180"/>
    </location>
</feature>
<evidence type="ECO:0000313" key="3">
    <source>
        <dbReference type="RefSeq" id="XP_019620736.1"/>
    </source>
</evidence>
<keyword evidence="1" id="KW-0175">Coiled coil</keyword>
<name>A0A6P4YU02_BRABE</name>
<dbReference type="InterPro" id="IPR042448">
    <property type="entry name" value="CCNB1IP1"/>
</dbReference>
<dbReference type="OrthoDB" id="441210at2759"/>
<organism evidence="2 3">
    <name type="scientific">Branchiostoma belcheri</name>
    <name type="common">Amphioxus</name>
    <dbReference type="NCBI Taxonomy" id="7741"/>
    <lineage>
        <taxon>Eukaryota</taxon>
        <taxon>Metazoa</taxon>
        <taxon>Chordata</taxon>
        <taxon>Cephalochordata</taxon>
        <taxon>Leptocardii</taxon>
        <taxon>Amphioxiformes</taxon>
        <taxon>Branchiostomatidae</taxon>
        <taxon>Branchiostoma</taxon>
    </lineage>
</organism>
<evidence type="ECO:0000256" key="1">
    <source>
        <dbReference type="SAM" id="Coils"/>
    </source>
</evidence>
<dbReference type="PANTHER" id="PTHR14305">
    <property type="entry name" value="E3 UBIQUITIN-PROTEIN LIGASE CCNB1IP1"/>
    <property type="match status" value="1"/>
</dbReference>
<proteinExistence type="predicted"/>